<evidence type="ECO:0008006" key="5">
    <source>
        <dbReference type="Google" id="ProtNLM"/>
    </source>
</evidence>
<reference evidence="2 3" key="1">
    <citation type="submission" date="2020-01" db="EMBL/GenBank/DDBJ databases">
        <title>The possibility of degradation of plastic by Microbulbifer hydrolyticus IRE-31.</title>
        <authorList>
            <person name="Liu L."/>
        </authorList>
    </citation>
    <scope>NUCLEOTIDE SEQUENCE [LARGE SCALE GENOMIC DNA]</scope>
    <source>
        <strain evidence="2 3">IRE-31</strain>
    </source>
</reference>
<name>A0A6P1T924_9GAMM</name>
<evidence type="ECO:0000313" key="3">
    <source>
        <dbReference type="Proteomes" id="UP000464675"/>
    </source>
</evidence>
<dbReference type="AlphaFoldDB" id="A0A6P1T924"/>
<keyword evidence="3" id="KW-1185">Reference proteome</keyword>
<organism evidence="1 4">
    <name type="scientific">Microbulbifer hydrolyticus</name>
    <dbReference type="NCBI Taxonomy" id="48074"/>
    <lineage>
        <taxon>Bacteria</taxon>
        <taxon>Pseudomonadati</taxon>
        <taxon>Pseudomonadota</taxon>
        <taxon>Gammaproteobacteria</taxon>
        <taxon>Cellvibrionales</taxon>
        <taxon>Microbulbiferaceae</taxon>
        <taxon>Microbulbifer</taxon>
    </lineage>
</organism>
<evidence type="ECO:0000313" key="2">
    <source>
        <dbReference type="EMBL" id="QHQ37749.1"/>
    </source>
</evidence>
<dbReference type="OrthoDB" id="8581915at2"/>
<evidence type="ECO:0000313" key="1">
    <source>
        <dbReference type="EMBL" id="MBB5211506.1"/>
    </source>
</evidence>
<dbReference type="EMBL" id="JACHHR010000002">
    <property type="protein sequence ID" value="MBB5211506.1"/>
    <property type="molecule type" value="Genomic_DNA"/>
</dbReference>
<dbReference type="RefSeq" id="WP_161857087.1">
    <property type="nucleotide sequence ID" value="NZ_CP047491.1"/>
</dbReference>
<sequence>MNRESLAFAEQLIKKFDVGRLRISSGGGDALESIAFGHFINDRDIDVVVSRVCFSSCANYVLPSAASVFVESGAVLGWHGGAESDYSHEPEVWSDSELNDWRVAERSLYEKTGTCWELSVYPQDSMSWYSAYIYDGWAWDMESLTKLGLENVTFEGGVLATKGKGLPSVARLGFKGPCKPYNNAVNYDG</sequence>
<accession>A0A6P1T924</accession>
<dbReference type="SUPFAM" id="SSF52096">
    <property type="entry name" value="ClpP/crotonase"/>
    <property type="match status" value="1"/>
</dbReference>
<protein>
    <recommendedName>
        <fullName evidence="5">ThuA domain-containing protein</fullName>
    </recommendedName>
</protein>
<dbReference type="Proteomes" id="UP000563601">
    <property type="component" value="Unassembled WGS sequence"/>
</dbReference>
<gene>
    <name evidence="2" type="ORF">GTQ55_01270</name>
    <name evidence="1" type="ORF">HNQ53_001724</name>
</gene>
<dbReference type="Proteomes" id="UP000464675">
    <property type="component" value="Chromosome"/>
</dbReference>
<reference evidence="1 4" key="2">
    <citation type="submission" date="2020-08" db="EMBL/GenBank/DDBJ databases">
        <title>Genomic Encyclopedia of Type Strains, Phase IV (KMG-IV): sequencing the most valuable type-strain genomes for metagenomic binning, comparative biology and taxonomic classification.</title>
        <authorList>
            <person name="Goeker M."/>
        </authorList>
    </citation>
    <scope>NUCLEOTIDE SEQUENCE [LARGE SCALE GENOMIC DNA]</scope>
    <source>
        <strain evidence="1 4">DSM 11525</strain>
    </source>
</reference>
<proteinExistence type="predicted"/>
<dbReference type="EMBL" id="CP047491">
    <property type="protein sequence ID" value="QHQ37749.1"/>
    <property type="molecule type" value="Genomic_DNA"/>
</dbReference>
<evidence type="ECO:0000313" key="4">
    <source>
        <dbReference type="Proteomes" id="UP000563601"/>
    </source>
</evidence>
<dbReference type="InterPro" id="IPR029045">
    <property type="entry name" value="ClpP/crotonase-like_dom_sf"/>
</dbReference>